<accession>A0A4U0RR28</accession>
<feature type="compositionally biased region" description="Basic residues" evidence="1">
    <location>
        <begin position="353"/>
        <end position="364"/>
    </location>
</feature>
<feature type="region of interest" description="Disordered" evidence="1">
    <location>
        <begin position="434"/>
        <end position="455"/>
    </location>
</feature>
<keyword evidence="2" id="KW-0238">DNA-binding</keyword>
<dbReference type="Proteomes" id="UP000305778">
    <property type="component" value="Unassembled WGS sequence"/>
</dbReference>
<keyword evidence="3" id="KW-1185">Reference proteome</keyword>
<evidence type="ECO:0000313" key="2">
    <source>
        <dbReference type="EMBL" id="TJZ97836.1"/>
    </source>
</evidence>
<dbReference type="PANTHER" id="PTHR38479:SF2">
    <property type="entry name" value="WINGED HELIX DNA-BINDING DOMAIN-CONTAINING PROTEIN"/>
    <property type="match status" value="1"/>
</dbReference>
<dbReference type="GO" id="GO:0003677">
    <property type="term" value="F:DNA binding"/>
    <property type="evidence" value="ECO:0007669"/>
    <property type="project" value="UniProtKB-KW"/>
</dbReference>
<feature type="region of interest" description="Disordered" evidence="1">
    <location>
        <begin position="1"/>
        <end position="21"/>
    </location>
</feature>
<sequence length="547" mass="58916">MRSRSRARLRGRKVNRSSKPHRITQHDLRILRLHAHRLRGPQAGSPVDVVRSQLASQAQNLNGALWSIGQRTVAASRDDLLADLAAATIVQTWTMRGTLHLVAPEDVRWMLALLPPRVHAGMSKVWRDAGLSAQILEAARELVAGALSTIGTLTRKALQDILRRHGIDAAGQRGSHIIRYLAETGTIVIGAPDGKTQTFSLLDDRVPAAVPLERDEALQRLAARYIAGHGPATDRDLAWWSGLTLTDARLAITLAREELQTTSVDEATYWIDPALLDSGLLGREPSRRRDGHILAGFDEYHIGYANRTLILDDRHRPLVGPGKNGLFNPPILIDGRIVGTWTHEPHVDPPRSHSVRSRTPRWTRRSCSPPSNATPPSSASRPRSRRDPGGSSPTPGTAAIPGYVRSVTSGGCPIWWPRRWTCRWSGCTARRCAPTPSGPRPGRWTGSAARSAGPSTASGTACGSVLCGGHDPVSGGLDGGGDFLGGCACPAGDVWDGVGGGVQSEHCGHDVGDGLGFGLFQALVLLMGVAFLSLRVRHLFSPLWGRF</sequence>
<evidence type="ECO:0000256" key="1">
    <source>
        <dbReference type="SAM" id="MobiDB-lite"/>
    </source>
</evidence>
<organism evidence="2 3">
    <name type="scientific">Actinacidiphila oryziradicis</name>
    <dbReference type="NCBI Taxonomy" id="2571141"/>
    <lineage>
        <taxon>Bacteria</taxon>
        <taxon>Bacillati</taxon>
        <taxon>Actinomycetota</taxon>
        <taxon>Actinomycetes</taxon>
        <taxon>Kitasatosporales</taxon>
        <taxon>Streptomycetaceae</taxon>
        <taxon>Actinacidiphila</taxon>
    </lineage>
</organism>
<evidence type="ECO:0000313" key="3">
    <source>
        <dbReference type="Proteomes" id="UP000305778"/>
    </source>
</evidence>
<reference evidence="2 3" key="1">
    <citation type="submission" date="2019-04" db="EMBL/GenBank/DDBJ databases">
        <title>Streptomyces oryziradicis sp. nov., a novel actinomycete isolated from rhizosphere soil of rice (Oryza sativa L.).</title>
        <authorList>
            <person name="Li C."/>
        </authorList>
    </citation>
    <scope>NUCLEOTIDE SEQUENCE [LARGE SCALE GENOMIC DNA]</scope>
    <source>
        <strain evidence="2 3">NEAU-C40</strain>
    </source>
</reference>
<proteinExistence type="predicted"/>
<dbReference type="AlphaFoldDB" id="A0A4U0RR28"/>
<dbReference type="EMBL" id="SUMC01000139">
    <property type="protein sequence ID" value="TJZ97836.1"/>
    <property type="molecule type" value="Genomic_DNA"/>
</dbReference>
<dbReference type="PANTHER" id="PTHR38479">
    <property type="entry name" value="LMO0824 PROTEIN"/>
    <property type="match status" value="1"/>
</dbReference>
<dbReference type="Pfam" id="PF06224">
    <property type="entry name" value="AlkZ-like"/>
    <property type="match status" value="1"/>
</dbReference>
<comment type="caution">
    <text evidence="2">The sequence shown here is derived from an EMBL/GenBank/DDBJ whole genome shotgun (WGS) entry which is preliminary data.</text>
</comment>
<protein>
    <submittedName>
        <fullName evidence="2">Winged helix DNA-binding domain-containing protein</fullName>
    </submittedName>
</protein>
<dbReference type="InterPro" id="IPR009351">
    <property type="entry name" value="AlkZ-like"/>
</dbReference>
<feature type="compositionally biased region" description="Low complexity" evidence="1">
    <location>
        <begin position="368"/>
        <end position="381"/>
    </location>
</feature>
<gene>
    <name evidence="2" type="ORF">FCI23_49240</name>
</gene>
<name>A0A4U0RR28_9ACTN</name>
<feature type="compositionally biased region" description="Low complexity" evidence="1">
    <location>
        <begin position="389"/>
        <end position="399"/>
    </location>
</feature>
<dbReference type="OrthoDB" id="9148135at2"/>
<feature type="region of interest" description="Disordered" evidence="1">
    <location>
        <begin position="342"/>
        <end position="403"/>
    </location>
</feature>